<evidence type="ECO:0000256" key="6">
    <source>
        <dbReference type="PROSITE-ProRule" id="PRU00169"/>
    </source>
</evidence>
<evidence type="ECO:0000313" key="10">
    <source>
        <dbReference type="EMBL" id="AFZ66170.1"/>
    </source>
</evidence>
<dbReference type="PROSITE" id="PS50110">
    <property type="entry name" value="RESPONSE_REGULATORY"/>
    <property type="match status" value="1"/>
</dbReference>
<feature type="domain" description="OmpR/PhoB-type" evidence="9">
    <location>
        <begin position="125"/>
        <end position="223"/>
    </location>
</feature>
<dbReference type="CDD" id="cd00383">
    <property type="entry name" value="trans_reg_C"/>
    <property type="match status" value="1"/>
</dbReference>
<name>K9ZZJ6_DEIPD</name>
<dbReference type="InterPro" id="IPR001867">
    <property type="entry name" value="OmpR/PhoB-type_DNA-bd"/>
</dbReference>
<dbReference type="HOGENOM" id="CLU_000445_30_4_0"/>
<dbReference type="STRING" id="937777.Deipe_0579"/>
<dbReference type="AlphaFoldDB" id="K9ZZJ6"/>
<dbReference type="GO" id="GO:0000156">
    <property type="term" value="F:phosphorelay response regulator activity"/>
    <property type="evidence" value="ECO:0007669"/>
    <property type="project" value="TreeGrafter"/>
</dbReference>
<dbReference type="GO" id="GO:0005829">
    <property type="term" value="C:cytosol"/>
    <property type="evidence" value="ECO:0007669"/>
    <property type="project" value="TreeGrafter"/>
</dbReference>
<protein>
    <submittedName>
        <fullName evidence="10">Response regulator with CheY-like receiver domain and winged-helix DNA-binding domain protein</fullName>
    </submittedName>
</protein>
<dbReference type="Pfam" id="PF00486">
    <property type="entry name" value="Trans_reg_C"/>
    <property type="match status" value="1"/>
</dbReference>
<feature type="DNA-binding region" description="OmpR/PhoB-type" evidence="7">
    <location>
        <begin position="125"/>
        <end position="223"/>
    </location>
</feature>
<sequence length="234" mass="25971">MTHSILVIEDNPDITRVLQDILANAGYRPTTTSSGLDGLSAARELNPDLIVLDLGLPDINGGEVARRVRQYSSVPIIILTAVDVVDRKVDLLEAGVNDYITKPFDPDELLARINVQFRRQEQEAEAVLQVGELCIQVAQRRCTFASREITLTAREFDLLLLLARPPGKVRSRQEIEEKLWKGELPESSGVLEVHLSNLRAKLREVDAHGVIRTIRGQGYALQCSARDPEDLASS</sequence>
<dbReference type="Gene3D" id="1.10.10.10">
    <property type="entry name" value="Winged helix-like DNA-binding domain superfamily/Winged helix DNA-binding domain"/>
    <property type="match status" value="1"/>
</dbReference>
<evidence type="ECO:0000256" key="7">
    <source>
        <dbReference type="PROSITE-ProRule" id="PRU01091"/>
    </source>
</evidence>
<evidence type="ECO:0000256" key="4">
    <source>
        <dbReference type="ARBA" id="ARBA00023125"/>
    </source>
</evidence>
<dbReference type="OrthoDB" id="61040at2"/>
<dbReference type="SMART" id="SM00448">
    <property type="entry name" value="REC"/>
    <property type="match status" value="1"/>
</dbReference>
<reference evidence="11" key="1">
    <citation type="submission" date="2012-03" db="EMBL/GenBank/DDBJ databases">
        <title>Complete sequence of chromosome of Deinococcus peraridilitoris DSM 19664.</title>
        <authorList>
            <person name="Lucas S."/>
            <person name="Copeland A."/>
            <person name="Lapidus A."/>
            <person name="Glavina del Rio T."/>
            <person name="Dalin E."/>
            <person name="Tice H."/>
            <person name="Bruce D."/>
            <person name="Goodwin L."/>
            <person name="Pitluck S."/>
            <person name="Peters L."/>
            <person name="Mikhailova N."/>
            <person name="Lu M."/>
            <person name="Kyrpides N."/>
            <person name="Mavromatis K."/>
            <person name="Ivanova N."/>
            <person name="Brettin T."/>
            <person name="Detter J.C."/>
            <person name="Han C."/>
            <person name="Larimer F."/>
            <person name="Land M."/>
            <person name="Hauser L."/>
            <person name="Markowitz V."/>
            <person name="Cheng J.-F."/>
            <person name="Hugenholtz P."/>
            <person name="Woyke T."/>
            <person name="Wu D."/>
            <person name="Pukall R."/>
            <person name="Steenblock K."/>
            <person name="Brambilla E."/>
            <person name="Klenk H.-P."/>
            <person name="Eisen J.A."/>
        </authorList>
    </citation>
    <scope>NUCLEOTIDE SEQUENCE [LARGE SCALE GENOMIC DNA]</scope>
    <source>
        <strain evidence="11">DSM 19664 / LMG 22246 / CIP 109416 / KR-200</strain>
    </source>
</reference>
<evidence type="ECO:0000256" key="3">
    <source>
        <dbReference type="ARBA" id="ARBA00023015"/>
    </source>
</evidence>
<evidence type="ECO:0000313" key="11">
    <source>
        <dbReference type="Proteomes" id="UP000010467"/>
    </source>
</evidence>
<dbReference type="Gene3D" id="6.10.250.690">
    <property type="match status" value="1"/>
</dbReference>
<dbReference type="SMART" id="SM00862">
    <property type="entry name" value="Trans_reg_C"/>
    <property type="match status" value="1"/>
</dbReference>
<dbReference type="InterPro" id="IPR036388">
    <property type="entry name" value="WH-like_DNA-bd_sf"/>
</dbReference>
<keyword evidence="5" id="KW-0804">Transcription</keyword>
<dbReference type="EMBL" id="CP003382">
    <property type="protein sequence ID" value="AFZ66170.1"/>
    <property type="molecule type" value="Genomic_DNA"/>
</dbReference>
<keyword evidence="4 7" id="KW-0238">DNA-binding</keyword>
<gene>
    <name evidence="10" type="ordered locus">Deipe_0579</name>
</gene>
<evidence type="ECO:0000256" key="1">
    <source>
        <dbReference type="ARBA" id="ARBA00022553"/>
    </source>
</evidence>
<feature type="modified residue" description="4-aspartylphosphate" evidence="6">
    <location>
        <position position="53"/>
    </location>
</feature>
<dbReference type="GO" id="GO:0032993">
    <property type="term" value="C:protein-DNA complex"/>
    <property type="evidence" value="ECO:0007669"/>
    <property type="project" value="TreeGrafter"/>
</dbReference>
<dbReference type="SUPFAM" id="SSF52172">
    <property type="entry name" value="CheY-like"/>
    <property type="match status" value="1"/>
</dbReference>
<organism evidence="10 11">
    <name type="scientific">Deinococcus peraridilitoris (strain DSM 19664 / LMG 22246 / CIP 109416 / KR-200)</name>
    <dbReference type="NCBI Taxonomy" id="937777"/>
    <lineage>
        <taxon>Bacteria</taxon>
        <taxon>Thermotogati</taxon>
        <taxon>Deinococcota</taxon>
        <taxon>Deinococci</taxon>
        <taxon>Deinococcales</taxon>
        <taxon>Deinococcaceae</taxon>
        <taxon>Deinococcus</taxon>
    </lineage>
</organism>
<dbReference type="GO" id="GO:0000976">
    <property type="term" value="F:transcription cis-regulatory region binding"/>
    <property type="evidence" value="ECO:0007669"/>
    <property type="project" value="TreeGrafter"/>
</dbReference>
<dbReference type="Gene3D" id="3.40.50.2300">
    <property type="match status" value="1"/>
</dbReference>
<dbReference type="InterPro" id="IPR011006">
    <property type="entry name" value="CheY-like_superfamily"/>
</dbReference>
<dbReference type="eggNOG" id="COG0745">
    <property type="taxonomic scope" value="Bacteria"/>
</dbReference>
<evidence type="ECO:0000256" key="5">
    <source>
        <dbReference type="ARBA" id="ARBA00023163"/>
    </source>
</evidence>
<feature type="domain" description="Response regulatory" evidence="8">
    <location>
        <begin position="4"/>
        <end position="117"/>
    </location>
</feature>
<evidence type="ECO:0000259" key="9">
    <source>
        <dbReference type="PROSITE" id="PS51755"/>
    </source>
</evidence>
<proteinExistence type="predicted"/>
<dbReference type="GO" id="GO:0006355">
    <property type="term" value="P:regulation of DNA-templated transcription"/>
    <property type="evidence" value="ECO:0007669"/>
    <property type="project" value="InterPro"/>
</dbReference>
<keyword evidence="11" id="KW-1185">Reference proteome</keyword>
<keyword evidence="2" id="KW-0902">Two-component regulatory system</keyword>
<keyword evidence="1 6" id="KW-0597">Phosphoprotein</keyword>
<dbReference type="Pfam" id="PF00072">
    <property type="entry name" value="Response_reg"/>
    <property type="match status" value="1"/>
</dbReference>
<dbReference type="PATRIC" id="fig|937777.3.peg.583"/>
<evidence type="ECO:0000256" key="2">
    <source>
        <dbReference type="ARBA" id="ARBA00023012"/>
    </source>
</evidence>
<dbReference type="KEGG" id="dpd:Deipe_0579"/>
<dbReference type="RefSeq" id="WP_015234480.1">
    <property type="nucleotide sequence ID" value="NC_019793.1"/>
</dbReference>
<dbReference type="Proteomes" id="UP000010467">
    <property type="component" value="Chromosome"/>
</dbReference>
<keyword evidence="3" id="KW-0805">Transcription regulation</keyword>
<dbReference type="PROSITE" id="PS51755">
    <property type="entry name" value="OMPR_PHOB"/>
    <property type="match status" value="1"/>
</dbReference>
<dbReference type="PANTHER" id="PTHR48111">
    <property type="entry name" value="REGULATOR OF RPOS"/>
    <property type="match status" value="1"/>
</dbReference>
<accession>K9ZZJ6</accession>
<dbReference type="InterPro" id="IPR039420">
    <property type="entry name" value="WalR-like"/>
</dbReference>
<dbReference type="InterPro" id="IPR001789">
    <property type="entry name" value="Sig_transdc_resp-reg_receiver"/>
</dbReference>
<dbReference type="PANTHER" id="PTHR48111:SF22">
    <property type="entry name" value="REGULATOR OF RPOS"/>
    <property type="match status" value="1"/>
</dbReference>
<evidence type="ECO:0000259" key="8">
    <source>
        <dbReference type="PROSITE" id="PS50110"/>
    </source>
</evidence>